<sequence length="153" mass="17460">MQKKFALTNETRVFNNQTLYRIRALIDFDDVKAGDLGGFIESENNLSHDGNCWVYDNALVLNPAHIYENAKVFNNAIIMGSVYGNAHVCDRARVYANAHVYDNAHLSYNAWVYHQARVYGNAKINKKSKVRLVPKKCAVYERDNVVNTTDKTE</sequence>
<dbReference type="EMBL" id="JACIFE010000055">
    <property type="protein sequence ID" value="MBB4077348.1"/>
    <property type="molecule type" value="Genomic_DNA"/>
</dbReference>
<dbReference type="InterPro" id="IPR011004">
    <property type="entry name" value="Trimer_LpxA-like_sf"/>
</dbReference>
<keyword evidence="2" id="KW-1185">Reference proteome</keyword>
<comment type="caution">
    <text evidence="1">The sequence shown here is derived from an EMBL/GenBank/DDBJ whole genome shotgun (WGS) entry which is preliminary data.</text>
</comment>
<proteinExistence type="predicted"/>
<organism evidence="1 2">
    <name type="scientific">Bartonella fuyuanensis</name>
    <dbReference type="NCBI Taxonomy" id="1460968"/>
    <lineage>
        <taxon>Bacteria</taxon>
        <taxon>Pseudomonadati</taxon>
        <taxon>Pseudomonadota</taxon>
        <taxon>Alphaproteobacteria</taxon>
        <taxon>Hyphomicrobiales</taxon>
        <taxon>Bartonellaceae</taxon>
        <taxon>Bartonella</taxon>
    </lineage>
</organism>
<protein>
    <submittedName>
        <fullName evidence="1">NDP-sugar pyrophosphorylase family protein</fullName>
    </submittedName>
</protein>
<evidence type="ECO:0000313" key="1">
    <source>
        <dbReference type="EMBL" id="MBB4077348.1"/>
    </source>
</evidence>
<dbReference type="Proteomes" id="UP000585970">
    <property type="component" value="Unassembled WGS sequence"/>
</dbReference>
<accession>A0A840E5F1</accession>
<dbReference type="Gene3D" id="2.160.10.10">
    <property type="entry name" value="Hexapeptide repeat proteins"/>
    <property type="match status" value="1"/>
</dbReference>
<gene>
    <name evidence="1" type="ORF">GGR08_001679</name>
</gene>
<dbReference type="AlphaFoldDB" id="A0A840E5F1"/>
<dbReference type="SUPFAM" id="SSF51161">
    <property type="entry name" value="Trimeric LpxA-like enzymes"/>
    <property type="match status" value="1"/>
</dbReference>
<name>A0A840E5F1_9HYPH</name>
<reference evidence="1 2" key="1">
    <citation type="submission" date="2020-08" db="EMBL/GenBank/DDBJ databases">
        <title>Genomic Encyclopedia of Type Strains, Phase IV (KMG-IV): sequencing the most valuable type-strain genomes for metagenomic binning, comparative biology and taxonomic classification.</title>
        <authorList>
            <person name="Goeker M."/>
        </authorList>
    </citation>
    <scope>NUCLEOTIDE SEQUENCE [LARGE SCALE GENOMIC DNA]</scope>
    <source>
        <strain evidence="1 2">DSM 100694</strain>
    </source>
</reference>
<evidence type="ECO:0000313" key="2">
    <source>
        <dbReference type="Proteomes" id="UP000585970"/>
    </source>
</evidence>